<keyword evidence="3" id="KW-1185">Reference proteome</keyword>
<evidence type="ECO:0000256" key="1">
    <source>
        <dbReference type="SAM" id="Coils"/>
    </source>
</evidence>
<sequence>MTYSGIEKKRFAQLLEWGTDDDEIRRFFAETRIQLIQKGAKVQNPPHGRPARIRMLVQGMPQATDQVVQKWFGEHLKMLDPTPVDDLLEELRLYEEAGQSPPADDAKRLARSCLVHLFSSDPSADLLSFLRPIKAEESVELPETREVSQPTPNEQNFDTLPEALGRTIIALAEGRDPDEFLSSLPPPIAAFVAGVQAIFNSRDDDAQVAMEALDHQQAARTLLTEYSTWKASARSSGVVRGLQMLSFSHPDDVPAFDFDRDEVLAVCTRDSPETTVFLHPFAIRTTDGSWIDLSNDEHSKKLFYSSGDLIAFPGGRDTPRQPNRGEIGIWRVAENEGSNTGHRTNFHITSDKTLVYEVRDVPFDSTNHDAVREYIKHAIGERRTNVMPLLFLLRDQLIVGSPPGKDLSRNEGFDAGLPAWHMLTAFRREGRSFVPGPLPPPPEIYECETLASSLRKLFSGEYWDTEKPIKALTRKLQDLIASGESKLSAKRAARLQAELKTIDEHEEAMSALLDEVMRTPQISVRIDNLVEEKASLLAEQKEQLRKSIQELEQKQTEFLETQRQAEKEQKAVAPAIAKAIRGAFDQAKADALGTLGEVAVFKTLIDELIERPGPVVGTYAHQLGSMDSRGGTSNIRSSVVAGQPIVNTLRALGVTPKAASAIEAVSTMARKCGLMLIVDGLAGRVAAEAWLHEGDTSGIVFECGFGETDDHVIRAALGDAPAALAILDANLSPFDLYARPLIDAMLRRLAGIQDPLFETRVLLSTVEGSAALPLPTVAESLSLRVYLDHIPVFLQEGEAEAWLEEIEDMEEPTEWFAKLWKPAKNKVLNYLRSLPVEEAATILAALEVGKSN</sequence>
<accession>A0ABV8S016</accession>
<feature type="coiled-coil region" evidence="1">
    <location>
        <begin position="495"/>
        <end position="571"/>
    </location>
</feature>
<dbReference type="RefSeq" id="WP_376813516.1">
    <property type="nucleotide sequence ID" value="NZ_JBHSDY010000007.1"/>
</dbReference>
<keyword evidence="1" id="KW-0175">Coiled coil</keyword>
<dbReference type="Proteomes" id="UP001595756">
    <property type="component" value="Unassembled WGS sequence"/>
</dbReference>
<evidence type="ECO:0000313" key="2">
    <source>
        <dbReference type="EMBL" id="MFC4298971.1"/>
    </source>
</evidence>
<reference evidence="3" key="1">
    <citation type="journal article" date="2019" name="Int. J. Syst. Evol. Microbiol.">
        <title>The Global Catalogue of Microorganisms (GCM) 10K type strain sequencing project: providing services to taxonomists for standard genome sequencing and annotation.</title>
        <authorList>
            <consortium name="The Broad Institute Genomics Platform"/>
            <consortium name="The Broad Institute Genome Sequencing Center for Infectious Disease"/>
            <person name="Wu L."/>
            <person name="Ma J."/>
        </authorList>
    </citation>
    <scope>NUCLEOTIDE SEQUENCE [LARGE SCALE GENOMIC DNA]</scope>
    <source>
        <strain evidence="3">CGMCC 1.19029</strain>
    </source>
</reference>
<comment type="caution">
    <text evidence="2">The sequence shown here is derived from an EMBL/GenBank/DDBJ whole genome shotgun (WGS) entry which is preliminary data.</text>
</comment>
<proteinExistence type="predicted"/>
<evidence type="ECO:0000313" key="3">
    <source>
        <dbReference type="Proteomes" id="UP001595756"/>
    </source>
</evidence>
<organism evidence="2 3">
    <name type="scientific">Castellaniella hirudinis</name>
    <dbReference type="NCBI Taxonomy" id="1144617"/>
    <lineage>
        <taxon>Bacteria</taxon>
        <taxon>Pseudomonadati</taxon>
        <taxon>Pseudomonadota</taxon>
        <taxon>Betaproteobacteria</taxon>
        <taxon>Burkholderiales</taxon>
        <taxon>Alcaligenaceae</taxon>
        <taxon>Castellaniella</taxon>
    </lineage>
</organism>
<protein>
    <submittedName>
        <fullName evidence="2">Uncharacterized protein</fullName>
    </submittedName>
</protein>
<gene>
    <name evidence="2" type="ORF">ACFO0J_13040</name>
</gene>
<name>A0ABV8S016_9BURK</name>
<dbReference type="EMBL" id="JBHSDY010000007">
    <property type="protein sequence ID" value="MFC4298971.1"/>
    <property type="molecule type" value="Genomic_DNA"/>
</dbReference>